<evidence type="ECO:0000256" key="5">
    <source>
        <dbReference type="ARBA" id="ARBA00022989"/>
    </source>
</evidence>
<dbReference type="PIRSF" id="PIRSF006324">
    <property type="entry name" value="LeuE"/>
    <property type="match status" value="1"/>
</dbReference>
<feature type="transmembrane region" description="Helical" evidence="7">
    <location>
        <begin position="80"/>
        <end position="102"/>
    </location>
</feature>
<feature type="transmembrane region" description="Helical" evidence="7">
    <location>
        <begin position="152"/>
        <end position="177"/>
    </location>
</feature>
<evidence type="ECO:0000313" key="9">
    <source>
        <dbReference type="Proteomes" id="UP000630353"/>
    </source>
</evidence>
<dbReference type="GO" id="GO:0042970">
    <property type="term" value="F:homoserine transmembrane transporter activity"/>
    <property type="evidence" value="ECO:0007669"/>
    <property type="project" value="TreeGrafter"/>
</dbReference>
<evidence type="ECO:0000256" key="3">
    <source>
        <dbReference type="ARBA" id="ARBA00022475"/>
    </source>
</evidence>
<comment type="similarity">
    <text evidence="2">Belongs to the Rht family.</text>
</comment>
<dbReference type="GO" id="GO:0005886">
    <property type="term" value="C:plasma membrane"/>
    <property type="evidence" value="ECO:0007669"/>
    <property type="project" value="UniProtKB-SubCell"/>
</dbReference>
<feature type="transmembrane region" description="Helical" evidence="7">
    <location>
        <begin position="189"/>
        <end position="212"/>
    </location>
</feature>
<keyword evidence="4 7" id="KW-0812">Transmembrane</keyword>
<dbReference type="InterPro" id="IPR001123">
    <property type="entry name" value="LeuE-type"/>
</dbReference>
<keyword evidence="5 7" id="KW-1133">Transmembrane helix</keyword>
<accession>A0A918XSK3</accession>
<evidence type="ECO:0000256" key="4">
    <source>
        <dbReference type="ARBA" id="ARBA00022692"/>
    </source>
</evidence>
<evidence type="ECO:0000256" key="2">
    <source>
        <dbReference type="ARBA" id="ARBA00007928"/>
    </source>
</evidence>
<dbReference type="PANTHER" id="PTHR30086:SF14">
    <property type="entry name" value="HOMOSERINE_HOMOSERINE LACTONE EFFLUX PROTEIN"/>
    <property type="match status" value="1"/>
</dbReference>
<gene>
    <name evidence="8" type="ORF">GCM10017083_22590</name>
</gene>
<dbReference type="EMBL" id="BMZS01000004">
    <property type="protein sequence ID" value="GHD49810.1"/>
    <property type="molecule type" value="Genomic_DNA"/>
</dbReference>
<dbReference type="AlphaFoldDB" id="A0A918XSK3"/>
<organism evidence="8 9">
    <name type="scientific">Thalassobaculum fulvum</name>
    <dbReference type="NCBI Taxonomy" id="1633335"/>
    <lineage>
        <taxon>Bacteria</taxon>
        <taxon>Pseudomonadati</taxon>
        <taxon>Pseudomonadota</taxon>
        <taxon>Alphaproteobacteria</taxon>
        <taxon>Rhodospirillales</taxon>
        <taxon>Thalassobaculaceae</taxon>
        <taxon>Thalassobaculum</taxon>
    </lineage>
</organism>
<name>A0A918XSK3_9PROT</name>
<keyword evidence="3" id="KW-1003">Cell membrane</keyword>
<feature type="transmembrane region" description="Helical" evidence="7">
    <location>
        <begin position="15"/>
        <end position="36"/>
    </location>
</feature>
<feature type="transmembrane region" description="Helical" evidence="7">
    <location>
        <begin position="123"/>
        <end position="146"/>
    </location>
</feature>
<dbReference type="Proteomes" id="UP000630353">
    <property type="component" value="Unassembled WGS sequence"/>
</dbReference>
<keyword evidence="6 7" id="KW-0472">Membrane</keyword>
<reference evidence="8" key="2">
    <citation type="submission" date="2020-09" db="EMBL/GenBank/DDBJ databases">
        <authorList>
            <person name="Sun Q."/>
            <person name="Kim S."/>
        </authorList>
    </citation>
    <scope>NUCLEOTIDE SEQUENCE</scope>
    <source>
        <strain evidence="8">KCTC 42651</strain>
    </source>
</reference>
<feature type="transmembrane region" description="Helical" evidence="7">
    <location>
        <begin position="48"/>
        <end position="74"/>
    </location>
</feature>
<evidence type="ECO:0000256" key="1">
    <source>
        <dbReference type="ARBA" id="ARBA00004651"/>
    </source>
</evidence>
<reference evidence="8" key="1">
    <citation type="journal article" date="2014" name="Int. J. Syst. Evol. Microbiol.">
        <title>Complete genome sequence of Corynebacterium casei LMG S-19264T (=DSM 44701T), isolated from a smear-ripened cheese.</title>
        <authorList>
            <consortium name="US DOE Joint Genome Institute (JGI-PGF)"/>
            <person name="Walter F."/>
            <person name="Albersmeier A."/>
            <person name="Kalinowski J."/>
            <person name="Ruckert C."/>
        </authorList>
    </citation>
    <scope>NUCLEOTIDE SEQUENCE</scope>
    <source>
        <strain evidence="8">KCTC 42651</strain>
    </source>
</reference>
<keyword evidence="8" id="KW-0282">Flagellum</keyword>
<protein>
    <submittedName>
        <fullName evidence="8">Flagellar biosynthesis protein FlgM</fullName>
    </submittedName>
</protein>
<proteinExistence type="inferred from homology"/>
<evidence type="ECO:0000313" key="8">
    <source>
        <dbReference type="EMBL" id="GHD49810.1"/>
    </source>
</evidence>
<dbReference type="PANTHER" id="PTHR30086">
    <property type="entry name" value="ARGININE EXPORTER PROTEIN ARGO"/>
    <property type="match status" value="1"/>
</dbReference>
<comment type="caution">
    <text evidence="8">The sequence shown here is derived from an EMBL/GenBank/DDBJ whole genome shotgun (WGS) entry which is preliminary data.</text>
</comment>
<dbReference type="Pfam" id="PF01810">
    <property type="entry name" value="LysE"/>
    <property type="match status" value="1"/>
</dbReference>
<keyword evidence="8" id="KW-0969">Cilium</keyword>
<comment type="subcellular location">
    <subcellularLocation>
        <location evidence="1">Cell membrane</location>
        <topology evidence="1">Multi-pass membrane protein</topology>
    </subcellularLocation>
</comment>
<keyword evidence="9" id="KW-1185">Reference proteome</keyword>
<keyword evidence="8" id="KW-0966">Cell projection</keyword>
<evidence type="ECO:0000256" key="6">
    <source>
        <dbReference type="ARBA" id="ARBA00023136"/>
    </source>
</evidence>
<sequence>MQPNALESPMSFETWIAFTVLETLLCLVPGPAVLFVMGQGLVQGPRPAIAAGLGILSANTLYFAVSATGLGALLLASYEVFFAIKWLGVAYLLWIGLQALLARPEALAVARARPAGAWRVLRRGFLVQAANPKSILFFGALLPQFVDPAGNVAAQLLLLGLTSVAVEFVVLAAYGGLAGRLRRFATRPAVVMWFDRAAGGLLIAAGLGMAAIRRGD</sequence>
<evidence type="ECO:0000256" key="7">
    <source>
        <dbReference type="SAM" id="Phobius"/>
    </source>
</evidence>